<organism evidence="5 6">
    <name type="scientific">Hirschia litorea</name>
    <dbReference type="NCBI Taxonomy" id="1199156"/>
    <lineage>
        <taxon>Bacteria</taxon>
        <taxon>Pseudomonadati</taxon>
        <taxon>Pseudomonadota</taxon>
        <taxon>Alphaproteobacteria</taxon>
        <taxon>Hyphomonadales</taxon>
        <taxon>Hyphomonadaceae</taxon>
        <taxon>Hirschia</taxon>
    </lineage>
</organism>
<keyword evidence="6" id="KW-1185">Reference proteome</keyword>
<feature type="domain" description="Polysaccharide export protein N-terminal" evidence="3">
    <location>
        <begin position="44"/>
        <end position="118"/>
    </location>
</feature>
<dbReference type="InterPro" id="IPR003715">
    <property type="entry name" value="Poly_export_N"/>
</dbReference>
<evidence type="ECO:0000313" key="6">
    <source>
        <dbReference type="Proteomes" id="UP001596492"/>
    </source>
</evidence>
<evidence type="ECO:0000256" key="1">
    <source>
        <dbReference type="ARBA" id="ARBA00022729"/>
    </source>
</evidence>
<reference evidence="6" key="1">
    <citation type="journal article" date="2019" name="Int. J. Syst. Evol. Microbiol.">
        <title>The Global Catalogue of Microorganisms (GCM) 10K type strain sequencing project: providing services to taxonomists for standard genome sequencing and annotation.</title>
        <authorList>
            <consortium name="The Broad Institute Genomics Platform"/>
            <consortium name="The Broad Institute Genome Sequencing Center for Infectious Disease"/>
            <person name="Wu L."/>
            <person name="Ma J."/>
        </authorList>
    </citation>
    <scope>NUCLEOTIDE SEQUENCE [LARGE SCALE GENOMIC DNA]</scope>
    <source>
        <strain evidence="6">CCUG 51308</strain>
    </source>
</reference>
<feature type="signal peptide" evidence="2">
    <location>
        <begin position="1"/>
        <end position="21"/>
    </location>
</feature>
<keyword evidence="1 2" id="KW-0732">Signal</keyword>
<dbReference type="PANTHER" id="PTHR33619:SF3">
    <property type="entry name" value="POLYSACCHARIDE EXPORT PROTEIN GFCE-RELATED"/>
    <property type="match status" value="1"/>
</dbReference>
<evidence type="ECO:0000313" key="5">
    <source>
        <dbReference type="EMBL" id="MFC7292955.1"/>
    </source>
</evidence>
<gene>
    <name evidence="5" type="ORF">ACFQS8_15135</name>
</gene>
<dbReference type="InterPro" id="IPR049712">
    <property type="entry name" value="Poly_export"/>
</dbReference>
<name>A0ABW2IQ33_9PROT</name>
<dbReference type="Gene3D" id="3.10.560.10">
    <property type="entry name" value="Outer membrane lipoprotein wza domain like"/>
    <property type="match status" value="1"/>
</dbReference>
<dbReference type="PROSITE" id="PS51257">
    <property type="entry name" value="PROKAR_LIPOPROTEIN"/>
    <property type="match status" value="1"/>
</dbReference>
<proteinExistence type="predicted"/>
<accession>A0ABW2IQ33</accession>
<evidence type="ECO:0000259" key="3">
    <source>
        <dbReference type="Pfam" id="PF02563"/>
    </source>
</evidence>
<evidence type="ECO:0000256" key="2">
    <source>
        <dbReference type="SAM" id="SignalP"/>
    </source>
</evidence>
<protein>
    <submittedName>
        <fullName evidence="5">Polysaccharide biosynthesis/export family protein</fullName>
    </submittedName>
</protein>
<dbReference type="EMBL" id="JBHTBR010000009">
    <property type="protein sequence ID" value="MFC7292955.1"/>
    <property type="molecule type" value="Genomic_DNA"/>
</dbReference>
<dbReference type="PANTHER" id="PTHR33619">
    <property type="entry name" value="POLYSACCHARIDE EXPORT PROTEIN GFCE-RELATED"/>
    <property type="match status" value="1"/>
</dbReference>
<dbReference type="RefSeq" id="WP_382168922.1">
    <property type="nucleotide sequence ID" value="NZ_JBHTBR010000009.1"/>
</dbReference>
<feature type="domain" description="Soluble ligand binding" evidence="4">
    <location>
        <begin position="124"/>
        <end position="167"/>
    </location>
</feature>
<dbReference type="Pfam" id="PF10531">
    <property type="entry name" value="SLBB"/>
    <property type="match status" value="1"/>
</dbReference>
<dbReference type="Pfam" id="PF02563">
    <property type="entry name" value="Poly_export"/>
    <property type="match status" value="1"/>
</dbReference>
<dbReference type="InterPro" id="IPR019554">
    <property type="entry name" value="Soluble_ligand-bd"/>
</dbReference>
<feature type="chain" id="PRO_5045299640" evidence="2">
    <location>
        <begin position="22"/>
        <end position="197"/>
    </location>
</feature>
<dbReference type="Proteomes" id="UP001596492">
    <property type="component" value="Unassembled WGS sequence"/>
</dbReference>
<dbReference type="Gene3D" id="3.30.1950.10">
    <property type="entry name" value="wza like domain"/>
    <property type="match status" value="1"/>
</dbReference>
<comment type="caution">
    <text evidence="5">The sequence shown here is derived from an EMBL/GenBank/DDBJ whole genome shotgun (WGS) entry which is preliminary data.</text>
</comment>
<sequence length="197" mass="21726">MFSKKRVGAFSIVALTFIMIAACTATTGRPAQSNIATEVTQVMQPEAYKLGQGDNISIKVYDVESLSGEFVIDPEGKIDYPLIGEVIAGGKTVEQFKTQLAQQLSPNYVRDPRIGIEVLNYRPYYILGEVAKPGSFEFISGMTIMEAVATAEGFTYRADSRRVFIKHSGQQNETSYVLTGSTPIQPGDVIRIPERRF</sequence>
<evidence type="ECO:0000259" key="4">
    <source>
        <dbReference type="Pfam" id="PF10531"/>
    </source>
</evidence>